<organism evidence="1 2">
    <name type="scientific">Botryotinia fuckeliana (strain B05.10)</name>
    <name type="common">Noble rot fungus</name>
    <name type="synonym">Botrytis cinerea</name>
    <dbReference type="NCBI Taxonomy" id="332648"/>
    <lineage>
        <taxon>Eukaryota</taxon>
        <taxon>Fungi</taxon>
        <taxon>Dikarya</taxon>
        <taxon>Ascomycota</taxon>
        <taxon>Pezizomycotina</taxon>
        <taxon>Leotiomycetes</taxon>
        <taxon>Helotiales</taxon>
        <taxon>Sclerotiniaceae</taxon>
        <taxon>Botrytis</taxon>
    </lineage>
</organism>
<dbReference type="PANTHER" id="PTHR47939:SF5">
    <property type="entry name" value="PENTACOTRIPEPTIDE-REPEAT REGION OF PRORP DOMAIN-CONTAINING PROTEIN"/>
    <property type="match status" value="1"/>
</dbReference>
<reference evidence="1 2" key="1">
    <citation type="journal article" date="2011" name="PLoS Genet.">
        <title>Genomic analysis of the necrotrophic fungal pathogens Sclerotinia sclerotiorum and Botrytis cinerea.</title>
        <authorList>
            <person name="Amselem J."/>
            <person name="Cuomo C.A."/>
            <person name="van Kan J.A."/>
            <person name="Viaud M."/>
            <person name="Benito E.P."/>
            <person name="Couloux A."/>
            <person name="Coutinho P.M."/>
            <person name="de Vries R.P."/>
            <person name="Dyer P.S."/>
            <person name="Fillinger S."/>
            <person name="Fournier E."/>
            <person name="Gout L."/>
            <person name="Hahn M."/>
            <person name="Kohn L."/>
            <person name="Lapalu N."/>
            <person name="Plummer K.M."/>
            <person name="Pradier J.M."/>
            <person name="Quevillon E."/>
            <person name="Sharon A."/>
            <person name="Simon A."/>
            <person name="ten Have A."/>
            <person name="Tudzynski B."/>
            <person name="Tudzynski P."/>
            <person name="Wincker P."/>
            <person name="Andrew M."/>
            <person name="Anthouard V."/>
            <person name="Beever R.E."/>
            <person name="Beffa R."/>
            <person name="Benoit I."/>
            <person name="Bouzid O."/>
            <person name="Brault B."/>
            <person name="Chen Z."/>
            <person name="Choquer M."/>
            <person name="Collemare J."/>
            <person name="Cotton P."/>
            <person name="Danchin E.G."/>
            <person name="Da Silva C."/>
            <person name="Gautier A."/>
            <person name="Giraud C."/>
            <person name="Giraud T."/>
            <person name="Gonzalez C."/>
            <person name="Grossetete S."/>
            <person name="Guldener U."/>
            <person name="Henrissat B."/>
            <person name="Howlett B.J."/>
            <person name="Kodira C."/>
            <person name="Kretschmer M."/>
            <person name="Lappartient A."/>
            <person name="Leroch M."/>
            <person name="Levis C."/>
            <person name="Mauceli E."/>
            <person name="Neuveglise C."/>
            <person name="Oeser B."/>
            <person name="Pearson M."/>
            <person name="Poulain J."/>
            <person name="Poussereau N."/>
            <person name="Quesneville H."/>
            <person name="Rascle C."/>
            <person name="Schumacher J."/>
            <person name="Segurens B."/>
            <person name="Sexton A."/>
            <person name="Silva E."/>
            <person name="Sirven C."/>
            <person name="Soanes D.M."/>
            <person name="Talbot N.J."/>
            <person name="Templeton M."/>
            <person name="Yandava C."/>
            <person name="Yarden O."/>
            <person name="Zeng Q."/>
            <person name="Rollins J.A."/>
            <person name="Lebrun M.H."/>
            <person name="Dickman M."/>
        </authorList>
    </citation>
    <scope>NUCLEOTIDE SEQUENCE [LARGE SCALE GENOMIC DNA]</scope>
    <source>
        <strain evidence="1 2">B05.10</strain>
    </source>
</reference>
<name>A0A384JSW3_BOTFB</name>
<dbReference type="RefSeq" id="XP_024550969.1">
    <property type="nucleotide sequence ID" value="XM_024695176.1"/>
</dbReference>
<proteinExistence type="predicted"/>
<evidence type="ECO:0000313" key="2">
    <source>
        <dbReference type="Proteomes" id="UP000001798"/>
    </source>
</evidence>
<accession>A0A384JSW3</accession>
<dbReference type="InterPro" id="IPR050667">
    <property type="entry name" value="PPR-containing_protein"/>
</dbReference>
<dbReference type="PANTHER" id="PTHR47939">
    <property type="entry name" value="MEMBRANE-ASSOCIATED SALT-INDUCIBLE PROTEIN-LIKE"/>
    <property type="match status" value="1"/>
</dbReference>
<protein>
    <submittedName>
        <fullName evidence="1">Uncharacterized protein</fullName>
    </submittedName>
</protein>
<dbReference type="AlphaFoldDB" id="A0A384JSW3"/>
<dbReference type="OrthoDB" id="185373at2759"/>
<reference evidence="1 2" key="3">
    <citation type="journal article" date="2017" name="Mol. Plant Pathol.">
        <title>A gapless genome sequence of the fungus Botrytis cinerea.</title>
        <authorList>
            <person name="Van Kan J.A."/>
            <person name="Stassen J.H."/>
            <person name="Mosbach A."/>
            <person name="Van Der Lee T.A."/>
            <person name="Faino L."/>
            <person name="Farmer A.D."/>
            <person name="Papasotiriou D.G."/>
            <person name="Zhou S."/>
            <person name="Seidl M.F."/>
            <person name="Cottam E."/>
            <person name="Edel D."/>
            <person name="Hahn M."/>
            <person name="Schwartz D.C."/>
            <person name="Dietrich R.A."/>
            <person name="Widdison S."/>
            <person name="Scalliet G."/>
        </authorList>
    </citation>
    <scope>NUCLEOTIDE SEQUENCE [LARGE SCALE GENOMIC DNA]</scope>
    <source>
        <strain evidence="1 2">B05.10</strain>
    </source>
</reference>
<reference evidence="1 2" key="2">
    <citation type="journal article" date="2012" name="Eukaryot. Cell">
        <title>Genome update of Botrytis cinerea strains B05.10 and T4.</title>
        <authorList>
            <person name="Staats M."/>
            <person name="van Kan J.A."/>
        </authorList>
    </citation>
    <scope>NUCLEOTIDE SEQUENCE [LARGE SCALE GENOMIC DNA]</scope>
    <source>
        <strain evidence="1 2">B05.10</strain>
    </source>
</reference>
<dbReference type="VEuPathDB" id="FungiDB:Bcin09g04740"/>
<dbReference type="KEGG" id="bfu:BCIN_09g04740"/>
<dbReference type="GeneID" id="5432156"/>
<dbReference type="EMBL" id="CP009813">
    <property type="protein sequence ID" value="ATZ53678.1"/>
    <property type="molecule type" value="Genomic_DNA"/>
</dbReference>
<dbReference type="Proteomes" id="UP000001798">
    <property type="component" value="Chromosome 9"/>
</dbReference>
<dbReference type="InterPro" id="IPR011990">
    <property type="entry name" value="TPR-like_helical_dom_sf"/>
</dbReference>
<gene>
    <name evidence="1" type="ORF">BCIN_09g04740</name>
</gene>
<dbReference type="Gene3D" id="1.25.40.10">
    <property type="entry name" value="Tetratricopeptide repeat domain"/>
    <property type="match status" value="2"/>
</dbReference>
<evidence type="ECO:0000313" key="1">
    <source>
        <dbReference type="EMBL" id="ATZ53678.1"/>
    </source>
</evidence>
<keyword evidence="2" id="KW-1185">Reference proteome</keyword>
<sequence>MRSQLTRRVFRGLLSNEGLILPCQNRAAASLALRRRRNALPAVSYASRRSLFGFSRKPPRQPKAPDLEPGMKKMAEFSLMTKIHARTANKDDMLKAFNEFFKHKVDTERAVNNIEAGHALRTLKYLVSCGLGDGHLKDFMTALKALTIIPKDETNDFLELARLLFLEIKKLSELSGSNENAPSYERFIKILSGVGKSLEARELCEEEAENFLEDGKTPSGSSIKEYSATQRKIMKRNWFTVLSGFAREGNEVELLKTYERLEELRIGRNNTSKEIVVKFYTSRDRVAEAQAWFEKVFYDPIELTPSILQDILKFCLRHEELLDWCKGIFRNVLESEKLQKEKWDVVFQWAASAMDKGVEDVERMMRIMEKRYPDDYSMRPDIDTINGLVEYAISKNDPYLAERYIALGQKFDIRPNARTFILQMDYRVGAGDLSGAHASYNLLQGEEISKDEDLPVINRFVRALCASENLPYNEISSIVSDLDERNARLEADTVSSLCTMYIARNELHDVVDLLQANTYHYTLLERAQIRDAILAFCFDRNNHEDRIWDAYRVVTHIFDETDVPTRTRIMNEFFDRKRSDMACHVFGHMRQHISPSRRPVLDTYIDCFVGIASCADAESLDMVHNMLKMDSTIEPNTRLYNSLMLAYTACEDASRSLHFWDDITNSREGPSYKSLEIVFQACQRKPFGDRPAREIWDKMKRMEIEITREVHAAYAGALAGQGKLDEVKVLVEAMEKDVGFGPDILTIGTIYNAIQGSNRKDLVAEWTKELYPEVWKEAEKLGFTEHEEGHMVLNMPERKLRA</sequence>